<dbReference type="OrthoDB" id="9807041at2"/>
<dbReference type="EMBL" id="FOSB01000002">
    <property type="protein sequence ID" value="SFJ49978.1"/>
    <property type="molecule type" value="Genomic_DNA"/>
</dbReference>
<evidence type="ECO:0000259" key="3">
    <source>
        <dbReference type="Pfam" id="PF13472"/>
    </source>
</evidence>
<reference evidence="5" key="1">
    <citation type="submission" date="2016-10" db="EMBL/GenBank/DDBJ databases">
        <authorList>
            <person name="Varghese N."/>
            <person name="Submissions S."/>
        </authorList>
    </citation>
    <scope>NUCLEOTIDE SEQUENCE [LARGE SCALE GENOMIC DNA]</scope>
    <source>
        <strain evidence="5">CGMCC 1.3704</strain>
    </source>
</reference>
<dbReference type="AlphaFoldDB" id="A0A1I3RUD5"/>
<dbReference type="InterPro" id="IPR037459">
    <property type="entry name" value="RhgT-like"/>
</dbReference>
<dbReference type="Gene3D" id="3.40.50.1110">
    <property type="entry name" value="SGNH hydrolase"/>
    <property type="match status" value="1"/>
</dbReference>
<evidence type="ECO:0000313" key="4">
    <source>
        <dbReference type="EMBL" id="SFJ49978.1"/>
    </source>
</evidence>
<proteinExistence type="inferred from homology"/>
<name>A0A1I3RUD5_HALDA</name>
<protein>
    <submittedName>
        <fullName evidence="4">Lysophospholipase L1</fullName>
    </submittedName>
</protein>
<keyword evidence="2" id="KW-0378">Hydrolase</keyword>
<dbReference type="GO" id="GO:0016787">
    <property type="term" value="F:hydrolase activity"/>
    <property type="evidence" value="ECO:0007669"/>
    <property type="project" value="UniProtKB-KW"/>
</dbReference>
<dbReference type="InterPro" id="IPR036514">
    <property type="entry name" value="SGNH_hydro_sf"/>
</dbReference>
<gene>
    <name evidence="4" type="ORF">SAMN04487936_102426</name>
</gene>
<comment type="similarity">
    <text evidence="1">Belongs to the 'GDSL' lipolytic enzyme family.</text>
</comment>
<dbReference type="CDD" id="cd01821">
    <property type="entry name" value="Rhamnogalacturan_acetylesterase_like"/>
    <property type="match status" value="1"/>
</dbReference>
<dbReference type="SUPFAM" id="SSF52266">
    <property type="entry name" value="SGNH hydrolase"/>
    <property type="match status" value="1"/>
</dbReference>
<evidence type="ECO:0000256" key="2">
    <source>
        <dbReference type="ARBA" id="ARBA00022801"/>
    </source>
</evidence>
<feature type="domain" description="SGNH hydrolase-type esterase" evidence="3">
    <location>
        <begin position="9"/>
        <end position="203"/>
    </location>
</feature>
<dbReference type="PANTHER" id="PTHR43695">
    <property type="entry name" value="PUTATIVE (AFU_ORTHOLOGUE AFUA_2G17250)-RELATED"/>
    <property type="match status" value="1"/>
</dbReference>
<dbReference type="Proteomes" id="UP000183557">
    <property type="component" value="Unassembled WGS sequence"/>
</dbReference>
<dbReference type="InterPro" id="IPR013830">
    <property type="entry name" value="SGNH_hydro"/>
</dbReference>
<dbReference type="RefSeq" id="WP_083412531.1">
    <property type="nucleotide sequence ID" value="NZ_FOSB01000002.1"/>
</dbReference>
<keyword evidence="5" id="KW-1185">Reference proteome</keyword>
<dbReference type="PANTHER" id="PTHR43695:SF1">
    <property type="entry name" value="RHAMNOGALACTURONAN ACETYLESTERASE"/>
    <property type="match status" value="1"/>
</dbReference>
<dbReference type="Pfam" id="PF13472">
    <property type="entry name" value="Lipase_GDSL_2"/>
    <property type="match status" value="1"/>
</dbReference>
<organism evidence="4 5">
    <name type="scientific">Halobacillus dabanensis</name>
    <dbReference type="NCBI Taxonomy" id="240302"/>
    <lineage>
        <taxon>Bacteria</taxon>
        <taxon>Bacillati</taxon>
        <taxon>Bacillota</taxon>
        <taxon>Bacilli</taxon>
        <taxon>Bacillales</taxon>
        <taxon>Bacillaceae</taxon>
        <taxon>Halobacillus</taxon>
    </lineage>
</organism>
<accession>A0A1I3RUD5</accession>
<evidence type="ECO:0000256" key="1">
    <source>
        <dbReference type="ARBA" id="ARBA00008668"/>
    </source>
</evidence>
<sequence>MNKRQIFLAGDSTMADYPSSSFPQKGWGQELSSFFSNEVHIQNKAMNGRSSKSFINEGRLEEIEKKLQPGDYLFIQFGHNDSKPEDARRTDPYSSYQDNLNTFIEAAKSKEAIPVLLTPIQRRKFTEEGTLHQTHGTYPAAMRQFAQTQSVTLIDLTALTSDLLLDLGPERSKQLFMWLNKNESPNFPEGAEDDTHLNQKGARQIAKMVAESIAQQQDPLSKYVQLSNQNNI</sequence>
<evidence type="ECO:0000313" key="5">
    <source>
        <dbReference type="Proteomes" id="UP000183557"/>
    </source>
</evidence>